<feature type="compositionally biased region" description="Polar residues" evidence="1">
    <location>
        <begin position="158"/>
        <end position="191"/>
    </location>
</feature>
<protein>
    <submittedName>
        <fullName evidence="2">Uncharacterized protein</fullName>
    </submittedName>
</protein>
<organism evidence="2 3">
    <name type="scientific">Armillaria luteobubalina</name>
    <dbReference type="NCBI Taxonomy" id="153913"/>
    <lineage>
        <taxon>Eukaryota</taxon>
        <taxon>Fungi</taxon>
        <taxon>Dikarya</taxon>
        <taxon>Basidiomycota</taxon>
        <taxon>Agaricomycotina</taxon>
        <taxon>Agaricomycetes</taxon>
        <taxon>Agaricomycetidae</taxon>
        <taxon>Agaricales</taxon>
        <taxon>Marasmiineae</taxon>
        <taxon>Physalacriaceae</taxon>
        <taxon>Armillaria</taxon>
    </lineage>
</organism>
<sequence length="678" mass="75055">MQATDNSPQRRKKSLRDYTTNTPRDVLVDTLIDKEYKIRRMQGLFTDALQLLQDTQRRTAEAEARILDTAKGLERLKQCRVNLLDDTWDVKQGTIEAQWWATHRQGTLAEKTDLLSHLLDEVRHSVDEATHAHLVRDQHAEALATARGVDGLWRSRATLQSTPQQTTTVADPVSVASNPDENTHYFTSGNIRSRPPSTPATPSTYSERSQETPHPSLTDIRPRANRPYRMRRAHSVSGATCPPDIRDNLHHVENSCAIFQTPSTTLRSLLSESKALPSEIIDSSSRKRRLSLTERMLDFGKAIFCPSSTIAGLPADPWRPPEHTVAPCLKPRPLRRYSVDSDKSLPPPVPPKDYPSTRKERLLLADDLRYGAAAQEMFNYRESINESKERDTSAYLGPDRVHREVAAMLAYPDRRDSRSPRTSLLSTTATPTVADAHSRRSSRVTSSTLAASTFNDGEPNATSSLRVSLSPPTVPSIMVTPPSRTTSIEDLPSASLSGKRHGRSSSGAPLVMKISPDNQASKSPKHIIGSPPNPPASLLLSPDTCRTPRTRRSSSRATHRQKDTENRSSHLTGTLVCGEVHQEPTSNGKRSPVNRGSKVTKPMTRPPDLPLPIPPPIDVASTTARPSHYEGPPHNIGTVSALKKPLVKKSPQIVPDANMILSSDMKTLRRVKRQVLRV</sequence>
<proteinExistence type="predicted"/>
<feature type="compositionally biased region" description="Basic residues" evidence="1">
    <location>
        <begin position="223"/>
        <end position="234"/>
    </location>
</feature>
<dbReference type="EMBL" id="JAUEPU010000031">
    <property type="protein sequence ID" value="KAK0492075.1"/>
    <property type="molecule type" value="Genomic_DNA"/>
</dbReference>
<dbReference type="Proteomes" id="UP001175228">
    <property type="component" value="Unassembled WGS sequence"/>
</dbReference>
<dbReference type="AlphaFoldDB" id="A0AA39UTE7"/>
<feature type="region of interest" description="Disordered" evidence="1">
    <location>
        <begin position="158"/>
        <end position="239"/>
    </location>
</feature>
<gene>
    <name evidence="2" type="ORF">EDD18DRAFT_520079</name>
</gene>
<evidence type="ECO:0000256" key="1">
    <source>
        <dbReference type="SAM" id="MobiDB-lite"/>
    </source>
</evidence>
<feature type="compositionally biased region" description="Low complexity" evidence="1">
    <location>
        <begin position="443"/>
        <end position="453"/>
    </location>
</feature>
<feature type="compositionally biased region" description="Low complexity" evidence="1">
    <location>
        <begin position="420"/>
        <end position="432"/>
    </location>
</feature>
<feature type="region of interest" description="Disordered" evidence="1">
    <location>
        <begin position="412"/>
        <end position="614"/>
    </location>
</feature>
<reference evidence="2" key="1">
    <citation type="submission" date="2023-06" db="EMBL/GenBank/DDBJ databases">
        <authorList>
            <consortium name="Lawrence Berkeley National Laboratory"/>
            <person name="Ahrendt S."/>
            <person name="Sahu N."/>
            <person name="Indic B."/>
            <person name="Wong-Bajracharya J."/>
            <person name="Merenyi Z."/>
            <person name="Ke H.-M."/>
            <person name="Monk M."/>
            <person name="Kocsube S."/>
            <person name="Drula E."/>
            <person name="Lipzen A."/>
            <person name="Balint B."/>
            <person name="Henrissat B."/>
            <person name="Andreopoulos B."/>
            <person name="Martin F.M."/>
            <person name="Harder C.B."/>
            <person name="Rigling D."/>
            <person name="Ford K.L."/>
            <person name="Foster G.D."/>
            <person name="Pangilinan J."/>
            <person name="Papanicolaou A."/>
            <person name="Barry K."/>
            <person name="LaButti K."/>
            <person name="Viragh M."/>
            <person name="Koriabine M."/>
            <person name="Yan M."/>
            <person name="Riley R."/>
            <person name="Champramary S."/>
            <person name="Plett K.L."/>
            <person name="Tsai I.J."/>
            <person name="Slot J."/>
            <person name="Sipos G."/>
            <person name="Plett J."/>
            <person name="Nagy L.G."/>
            <person name="Grigoriev I.V."/>
        </authorList>
    </citation>
    <scope>NUCLEOTIDE SEQUENCE</scope>
    <source>
        <strain evidence="2">HWK02</strain>
    </source>
</reference>
<evidence type="ECO:0000313" key="2">
    <source>
        <dbReference type="EMBL" id="KAK0492075.1"/>
    </source>
</evidence>
<accession>A0AA39UTE7</accession>
<feature type="region of interest" description="Disordered" evidence="1">
    <location>
        <begin position="337"/>
        <end position="358"/>
    </location>
</feature>
<name>A0AA39UTE7_9AGAR</name>
<feature type="compositionally biased region" description="Low complexity" evidence="1">
    <location>
        <begin position="536"/>
        <end position="547"/>
    </location>
</feature>
<feature type="compositionally biased region" description="Polar residues" evidence="1">
    <location>
        <begin position="460"/>
        <end position="471"/>
    </location>
</feature>
<comment type="caution">
    <text evidence="2">The sequence shown here is derived from an EMBL/GenBank/DDBJ whole genome shotgun (WGS) entry which is preliminary data.</text>
</comment>
<feature type="compositionally biased region" description="Pro residues" evidence="1">
    <location>
        <begin position="604"/>
        <end position="614"/>
    </location>
</feature>
<evidence type="ECO:0000313" key="3">
    <source>
        <dbReference type="Proteomes" id="UP001175228"/>
    </source>
</evidence>
<feature type="compositionally biased region" description="Basic residues" evidence="1">
    <location>
        <begin position="548"/>
        <end position="559"/>
    </location>
</feature>
<keyword evidence="3" id="KW-1185">Reference proteome</keyword>